<evidence type="ECO:0000313" key="10">
    <source>
        <dbReference type="EMBL" id="ROQ21529.1"/>
    </source>
</evidence>
<evidence type="ECO:0000313" key="11">
    <source>
        <dbReference type="Proteomes" id="UP000273643"/>
    </source>
</evidence>
<feature type="transmembrane region" description="Helical" evidence="8">
    <location>
        <begin position="68"/>
        <end position="86"/>
    </location>
</feature>
<gene>
    <name evidence="8" type="primary">mntP</name>
    <name evidence="10" type="ORF">EDC38_2153</name>
</gene>
<dbReference type="EMBL" id="RJUK01000001">
    <property type="protein sequence ID" value="ROQ21529.1"/>
    <property type="molecule type" value="Genomic_DNA"/>
</dbReference>
<dbReference type="RefSeq" id="WP_024461480.1">
    <property type="nucleotide sequence ID" value="NZ_JBHYFO010000005.1"/>
</dbReference>
<keyword evidence="4 8" id="KW-1133">Transmembrane helix</keyword>
<dbReference type="InterPro" id="IPR022929">
    <property type="entry name" value="Put_MntP"/>
</dbReference>
<dbReference type="OrthoDB" id="9811590at2"/>
<keyword evidence="11" id="KW-1185">Reference proteome</keyword>
<feature type="signal peptide" evidence="9">
    <location>
        <begin position="1"/>
        <end position="19"/>
    </location>
</feature>
<evidence type="ECO:0000256" key="8">
    <source>
        <dbReference type="HAMAP-Rule" id="MF_01521"/>
    </source>
</evidence>
<dbReference type="AlphaFoldDB" id="A0A3N1P0H6"/>
<feature type="chain" id="PRO_5017969504" description="Putative manganese efflux pump MntP" evidence="9">
    <location>
        <begin position="20"/>
        <end position="188"/>
    </location>
</feature>
<keyword evidence="9" id="KW-0732">Signal</keyword>
<keyword evidence="1 8" id="KW-0813">Transport</keyword>
<comment type="caution">
    <text evidence="10">The sequence shown here is derived from an EMBL/GenBank/DDBJ whole genome shotgun (WGS) entry which is preliminary data.</text>
</comment>
<dbReference type="Pfam" id="PF02659">
    <property type="entry name" value="Mntp"/>
    <property type="match status" value="1"/>
</dbReference>
<reference evidence="10 11" key="1">
    <citation type="submission" date="2018-11" db="EMBL/GenBank/DDBJ databases">
        <title>Genomic Encyclopedia of Type Strains, Phase IV (KMG-IV): sequencing the most valuable type-strain genomes for metagenomic binning, comparative biology and taxonomic classification.</title>
        <authorList>
            <person name="Goeker M."/>
        </authorList>
    </citation>
    <scope>NUCLEOTIDE SEQUENCE [LARGE SCALE GENOMIC DNA]</scope>
    <source>
        <strain evidence="10 11">DSM 16974</strain>
    </source>
</reference>
<dbReference type="PANTHER" id="PTHR35529:SF1">
    <property type="entry name" value="MANGANESE EFFLUX PUMP MNTP-RELATED"/>
    <property type="match status" value="1"/>
</dbReference>
<evidence type="ECO:0000256" key="9">
    <source>
        <dbReference type="SAM" id="SignalP"/>
    </source>
</evidence>
<sequence>MSPLALLSLSFAMSTDAFAAAVGKGASLHRPRFSEALRTGVIFGLIESITPIIGWLLGRSASTLVENWDHWIAFAVLTGLGLHMVIEGCKHQETPEAVIQRHSFIRLALTAVGTSIDALAVGVGLAFVEVNILLAAGCIGLATLFMVTTGVMVGRSIGSAFGRRTEVLGGVILVLVGAFILNDHISFV</sequence>
<evidence type="ECO:0000256" key="2">
    <source>
        <dbReference type="ARBA" id="ARBA00022475"/>
    </source>
</evidence>
<evidence type="ECO:0000256" key="6">
    <source>
        <dbReference type="ARBA" id="ARBA00023136"/>
    </source>
</evidence>
<accession>A0A3N1P0H6</accession>
<feature type="transmembrane region" description="Helical" evidence="8">
    <location>
        <begin position="165"/>
        <end position="182"/>
    </location>
</feature>
<proteinExistence type="inferred from homology"/>
<comment type="caution">
    <text evidence="8">Lacks conserved residue(s) required for the propagation of feature annotation.</text>
</comment>
<evidence type="ECO:0000256" key="1">
    <source>
        <dbReference type="ARBA" id="ARBA00022448"/>
    </source>
</evidence>
<evidence type="ECO:0000256" key="3">
    <source>
        <dbReference type="ARBA" id="ARBA00022692"/>
    </source>
</evidence>
<evidence type="ECO:0000256" key="5">
    <source>
        <dbReference type="ARBA" id="ARBA00023065"/>
    </source>
</evidence>
<keyword evidence="2 8" id="KW-1003">Cell membrane</keyword>
<comment type="subcellular location">
    <subcellularLocation>
        <location evidence="8">Cell membrane</location>
        <topology evidence="8">Multi-pass membrane protein</topology>
    </subcellularLocation>
</comment>
<dbReference type="GO" id="GO:0005886">
    <property type="term" value="C:plasma membrane"/>
    <property type="evidence" value="ECO:0007669"/>
    <property type="project" value="UniProtKB-SubCell"/>
</dbReference>
<evidence type="ECO:0000256" key="4">
    <source>
        <dbReference type="ARBA" id="ARBA00022989"/>
    </source>
</evidence>
<keyword evidence="7 8" id="KW-0464">Manganese</keyword>
<feature type="transmembrane region" description="Helical" evidence="8">
    <location>
        <begin position="133"/>
        <end position="153"/>
    </location>
</feature>
<feature type="transmembrane region" description="Helical" evidence="8">
    <location>
        <begin position="107"/>
        <end position="127"/>
    </location>
</feature>
<organism evidence="10 11">
    <name type="scientific">Marinimicrobium koreense</name>
    <dbReference type="NCBI Taxonomy" id="306545"/>
    <lineage>
        <taxon>Bacteria</taxon>
        <taxon>Pseudomonadati</taxon>
        <taxon>Pseudomonadota</taxon>
        <taxon>Gammaproteobacteria</taxon>
        <taxon>Cellvibrionales</taxon>
        <taxon>Cellvibrionaceae</taxon>
        <taxon>Marinimicrobium</taxon>
    </lineage>
</organism>
<keyword evidence="5 8" id="KW-0406">Ion transport</keyword>
<name>A0A3N1P0H6_9GAMM</name>
<comment type="similarity">
    <text evidence="8">Belongs to the MntP (TC 9.B.29) family.</text>
</comment>
<keyword evidence="3 8" id="KW-0812">Transmembrane</keyword>
<comment type="function">
    <text evidence="8">Probably functions as a manganese efflux pump.</text>
</comment>
<keyword evidence="6 8" id="KW-0472">Membrane</keyword>
<dbReference type="InterPro" id="IPR003810">
    <property type="entry name" value="Mntp/YtaF"/>
</dbReference>
<evidence type="ECO:0000256" key="7">
    <source>
        <dbReference type="ARBA" id="ARBA00023211"/>
    </source>
</evidence>
<dbReference type="Proteomes" id="UP000273643">
    <property type="component" value="Unassembled WGS sequence"/>
</dbReference>
<protein>
    <recommendedName>
        <fullName evidence="8">Putative manganese efflux pump MntP</fullName>
    </recommendedName>
</protein>
<dbReference type="HAMAP" id="MF_01521">
    <property type="entry name" value="MntP_pump"/>
    <property type="match status" value="1"/>
</dbReference>
<dbReference type="GO" id="GO:0005384">
    <property type="term" value="F:manganese ion transmembrane transporter activity"/>
    <property type="evidence" value="ECO:0007669"/>
    <property type="project" value="UniProtKB-UniRule"/>
</dbReference>
<dbReference type="PANTHER" id="PTHR35529">
    <property type="entry name" value="MANGANESE EFFLUX PUMP MNTP-RELATED"/>
    <property type="match status" value="1"/>
</dbReference>